<keyword evidence="2" id="KW-1185">Reference proteome</keyword>
<name>A0ABR6BYX2_9PSEU</name>
<evidence type="ECO:0000313" key="1">
    <source>
        <dbReference type="EMBL" id="MBA8932110.1"/>
    </source>
</evidence>
<evidence type="ECO:0000313" key="2">
    <source>
        <dbReference type="Proteomes" id="UP000517916"/>
    </source>
</evidence>
<organism evidence="1 2">
    <name type="scientific">Kutzneria viridogrisea</name>
    <dbReference type="NCBI Taxonomy" id="47990"/>
    <lineage>
        <taxon>Bacteria</taxon>
        <taxon>Bacillati</taxon>
        <taxon>Actinomycetota</taxon>
        <taxon>Actinomycetes</taxon>
        <taxon>Pseudonocardiales</taxon>
        <taxon>Pseudonocardiaceae</taxon>
        <taxon>Kutzneria</taxon>
    </lineage>
</organism>
<comment type="caution">
    <text evidence="1">The sequence shown here is derived from an EMBL/GenBank/DDBJ whole genome shotgun (WGS) entry which is preliminary data.</text>
</comment>
<dbReference type="EMBL" id="JACJID010000011">
    <property type="protein sequence ID" value="MBA8932110.1"/>
    <property type="molecule type" value="Genomic_DNA"/>
</dbReference>
<proteinExistence type="predicted"/>
<protein>
    <submittedName>
        <fullName evidence="1">Uncharacterized protein</fullName>
    </submittedName>
</protein>
<dbReference type="RefSeq" id="WP_182840638.1">
    <property type="nucleotide sequence ID" value="NZ_BAAABQ010000083.1"/>
</dbReference>
<accession>A0ABR6BYX2</accession>
<reference evidence="1 2" key="1">
    <citation type="submission" date="2020-08" db="EMBL/GenBank/DDBJ databases">
        <title>Genomic Encyclopedia of Archaeal and Bacterial Type Strains, Phase II (KMG-II): from individual species to whole genera.</title>
        <authorList>
            <person name="Goeker M."/>
        </authorList>
    </citation>
    <scope>NUCLEOTIDE SEQUENCE [LARGE SCALE GENOMIC DNA]</scope>
    <source>
        <strain evidence="1 2">DSM 43850</strain>
    </source>
</reference>
<sequence length="181" mass="19065">MYSVSTSSSGPASAARAQFCQLLREVHRRAGAPSYRSMCATANPQRPPAGAPGGHGGRYLTVATISRTLTGRTFPSWAVTAAILRAVGVTGSRLALAWRRCWEQAQHGQTPTEPAVGPVVLTAEHPQLGQVALTACERCSAVVLDYGAHQAWHDQLGRIAGLHLVPSGHGQHQDEAAGRSS</sequence>
<gene>
    <name evidence="1" type="ORF">BC739_009369</name>
</gene>
<dbReference type="Proteomes" id="UP000517916">
    <property type="component" value="Unassembled WGS sequence"/>
</dbReference>